<sequence>MAEEEVIILEEESGKPSDENETAQGGAEESAQKKQRKKVVLLLAGIGGALLLLLIALIVILATKKTPSKETVDADHLAQKIKSAEKIKPLATPSQLEQMIQKANILYARGNKKEALNLFEQIATFSASISNYNLGVAQMRQERYEEAIGSFKKAIQNGENRCISAINAAACALHLKDKKRFEYYLQMAEAYLPDSYNSSLYSYLYALVNYYKGNYFEILSAVAHPTAKSYNKELGHLGAIGYAVFDRPLKAIDLMERGATPQDYLILGQMYAHIGDYPLAVQYLKRAVEESDLPLKSRKALALVELKNQMPRHTADLLSELKNDFKGKGLDIYPVKTKLSPAVYDIHAAQRRYSANAILVPPNAFRLLFEFAPFKVFNAAQTINYIKKGNASIYVDEEKEATKYLSRSSSISHVNLLISKAIKAAIDHHLREANAILQKALERYPNHSILHYNLGLTYAQIGNFSKAHEHFLRSYHLDSGNYLSAIFALMCEKLTGRPIPQVEQFVSDDLAQFTQPDTLQRFYRALFYFYRGNLSAASKWEGVKHDNRPIYLLLDILVNANQGRWEEAQKGAGKLRDRMRRDVLANLLYLHIRDRELDVKRFSVNAQRYLKEHPLDLDAVYYGSAFTRENYIALRFITGTLYPFKKRLERKLLEEMKDPAGIVESLALCDIYLKSYEEAYVLFNQLVDKYNHEDSRTLFLAAVASVGAGHTASASALLELAKLTDPNNLESRYALGLLYLEQKNYEAAIIQFGKIPNGTFQSEYFDFDIVSGR</sequence>
<keyword evidence="2 3" id="KW-0802">TPR repeat</keyword>
<feature type="region of interest" description="Disordered" evidence="4">
    <location>
        <begin position="1"/>
        <end position="30"/>
    </location>
</feature>
<keyword evidence="5" id="KW-0472">Membrane</keyword>
<dbReference type="Pfam" id="PF13432">
    <property type="entry name" value="TPR_16"/>
    <property type="match status" value="2"/>
</dbReference>
<dbReference type="PROSITE" id="PS50005">
    <property type="entry name" value="TPR"/>
    <property type="match status" value="3"/>
</dbReference>
<organism evidence="6 7">
    <name type="scientific">Hydrogenimonas cancrithermarum</name>
    <dbReference type="NCBI Taxonomy" id="2993563"/>
    <lineage>
        <taxon>Bacteria</taxon>
        <taxon>Pseudomonadati</taxon>
        <taxon>Campylobacterota</taxon>
        <taxon>Epsilonproteobacteria</taxon>
        <taxon>Campylobacterales</taxon>
        <taxon>Hydrogenimonadaceae</taxon>
        <taxon>Hydrogenimonas</taxon>
    </lineage>
</organism>
<protein>
    <submittedName>
        <fullName evidence="6">Membrane protein</fullName>
    </submittedName>
</protein>
<dbReference type="Gene3D" id="1.25.40.10">
    <property type="entry name" value="Tetratricopeptide repeat domain"/>
    <property type="match status" value="3"/>
</dbReference>
<dbReference type="InterPro" id="IPR011990">
    <property type="entry name" value="TPR-like_helical_dom_sf"/>
</dbReference>
<evidence type="ECO:0000256" key="4">
    <source>
        <dbReference type="SAM" id="MobiDB-lite"/>
    </source>
</evidence>
<accession>A0ABN6WZ33</accession>
<gene>
    <name evidence="6" type="ORF">HCR_17890</name>
</gene>
<dbReference type="Pfam" id="PF13431">
    <property type="entry name" value="TPR_17"/>
    <property type="match status" value="1"/>
</dbReference>
<dbReference type="Proteomes" id="UP001321445">
    <property type="component" value="Chromosome"/>
</dbReference>
<dbReference type="SUPFAM" id="SSF48452">
    <property type="entry name" value="TPR-like"/>
    <property type="match status" value="2"/>
</dbReference>
<keyword evidence="1" id="KW-0677">Repeat</keyword>
<keyword evidence="7" id="KW-1185">Reference proteome</keyword>
<dbReference type="PANTHER" id="PTHR44186">
    <property type="match status" value="1"/>
</dbReference>
<dbReference type="InterPro" id="IPR019734">
    <property type="entry name" value="TPR_rpt"/>
</dbReference>
<evidence type="ECO:0000256" key="2">
    <source>
        <dbReference type="ARBA" id="ARBA00022803"/>
    </source>
</evidence>
<evidence type="ECO:0000256" key="3">
    <source>
        <dbReference type="PROSITE-ProRule" id="PRU00339"/>
    </source>
</evidence>
<evidence type="ECO:0000313" key="6">
    <source>
        <dbReference type="EMBL" id="BDY13477.1"/>
    </source>
</evidence>
<reference evidence="6 7" key="1">
    <citation type="submission" date="2023-03" db="EMBL/GenBank/DDBJ databases">
        <title>Description of Hydrogenimonas sp. ISO32.</title>
        <authorList>
            <person name="Mino S."/>
            <person name="Fukazawa S."/>
            <person name="Sawabe T."/>
        </authorList>
    </citation>
    <scope>NUCLEOTIDE SEQUENCE [LARGE SCALE GENOMIC DNA]</scope>
    <source>
        <strain evidence="6 7">ISO32</strain>
    </source>
</reference>
<feature type="repeat" description="TPR" evidence="3">
    <location>
        <begin position="448"/>
        <end position="481"/>
    </location>
</feature>
<dbReference type="EMBL" id="AP027370">
    <property type="protein sequence ID" value="BDY13477.1"/>
    <property type="molecule type" value="Genomic_DNA"/>
</dbReference>
<dbReference type="RefSeq" id="WP_286336427.1">
    <property type="nucleotide sequence ID" value="NZ_AP027370.1"/>
</dbReference>
<feature type="repeat" description="TPR" evidence="3">
    <location>
        <begin position="261"/>
        <end position="294"/>
    </location>
</feature>
<evidence type="ECO:0000256" key="1">
    <source>
        <dbReference type="ARBA" id="ARBA00022737"/>
    </source>
</evidence>
<feature type="transmembrane region" description="Helical" evidence="5">
    <location>
        <begin position="39"/>
        <end position="62"/>
    </location>
</feature>
<keyword evidence="5" id="KW-1133">Transmembrane helix</keyword>
<evidence type="ECO:0000256" key="5">
    <source>
        <dbReference type="SAM" id="Phobius"/>
    </source>
</evidence>
<dbReference type="SMART" id="SM00028">
    <property type="entry name" value="TPR"/>
    <property type="match status" value="4"/>
</dbReference>
<name>A0ABN6WZ33_9BACT</name>
<keyword evidence="5" id="KW-0812">Transmembrane</keyword>
<evidence type="ECO:0000313" key="7">
    <source>
        <dbReference type="Proteomes" id="UP001321445"/>
    </source>
</evidence>
<proteinExistence type="predicted"/>
<dbReference type="PANTHER" id="PTHR44186:SF1">
    <property type="entry name" value="BARDET-BIEDL SYNDROME 4 PROTEIN"/>
    <property type="match status" value="1"/>
</dbReference>
<feature type="repeat" description="TPR" evidence="3">
    <location>
        <begin position="128"/>
        <end position="161"/>
    </location>
</feature>
<feature type="compositionally biased region" description="Acidic residues" evidence="4">
    <location>
        <begin position="1"/>
        <end position="11"/>
    </location>
</feature>